<sequence length="153" mass="17469">MKVKEILDPSPNLIRTSDTFEHLIKILDAVKYHVIFVVDKEDKLVGIVTEGDIIKVLIPKYINMDESLISVMDVNYFERKCIENRNLTIDKIMSTTTIAVNEEDTIIKAAALMVVNKIHTLPVVRKGKVVGIVPRLTLLKHITKVLSKYEQER</sequence>
<organism evidence="4 5">
    <name type="scientific">Candidatus Brocadia sapporoensis</name>
    <dbReference type="NCBI Taxonomy" id="392547"/>
    <lineage>
        <taxon>Bacteria</taxon>
        <taxon>Pseudomonadati</taxon>
        <taxon>Planctomycetota</taxon>
        <taxon>Candidatus Brocadiia</taxon>
        <taxon>Candidatus Brocadiales</taxon>
        <taxon>Candidatus Brocadiaceae</taxon>
        <taxon>Candidatus Brocadia</taxon>
    </lineage>
</organism>
<dbReference type="EMBL" id="MJUW02000086">
    <property type="protein sequence ID" value="OQD45492.1"/>
    <property type="molecule type" value="Genomic_DNA"/>
</dbReference>
<evidence type="ECO:0000259" key="3">
    <source>
        <dbReference type="PROSITE" id="PS51371"/>
    </source>
</evidence>
<name>A0A1V6LZ95_9BACT</name>
<feature type="domain" description="CBS" evidence="3">
    <location>
        <begin position="93"/>
        <end position="148"/>
    </location>
</feature>
<dbReference type="Pfam" id="PF00571">
    <property type="entry name" value="CBS"/>
    <property type="match status" value="2"/>
</dbReference>
<dbReference type="InterPro" id="IPR051257">
    <property type="entry name" value="Diverse_CBS-Domain"/>
</dbReference>
<gene>
    <name evidence="4" type="ORF">BIY37_08160</name>
</gene>
<proteinExistence type="predicted"/>
<keyword evidence="1 2" id="KW-0129">CBS domain</keyword>
<dbReference type="PROSITE" id="PS51371">
    <property type="entry name" value="CBS"/>
    <property type="match status" value="2"/>
</dbReference>
<dbReference type="Gene3D" id="3.10.580.10">
    <property type="entry name" value="CBS-domain"/>
    <property type="match status" value="1"/>
</dbReference>
<keyword evidence="5" id="KW-1185">Reference proteome</keyword>
<dbReference type="SUPFAM" id="SSF54631">
    <property type="entry name" value="CBS-domain pair"/>
    <property type="match status" value="1"/>
</dbReference>
<dbReference type="InterPro" id="IPR046342">
    <property type="entry name" value="CBS_dom_sf"/>
</dbReference>
<dbReference type="Proteomes" id="UP000242219">
    <property type="component" value="Unassembled WGS sequence"/>
</dbReference>
<dbReference type="PANTHER" id="PTHR43080">
    <property type="entry name" value="CBS DOMAIN-CONTAINING PROTEIN CBSX3, MITOCHONDRIAL"/>
    <property type="match status" value="1"/>
</dbReference>
<evidence type="ECO:0000256" key="2">
    <source>
        <dbReference type="PROSITE-ProRule" id="PRU00703"/>
    </source>
</evidence>
<evidence type="ECO:0000256" key="1">
    <source>
        <dbReference type="ARBA" id="ARBA00023122"/>
    </source>
</evidence>
<dbReference type="SMART" id="SM00116">
    <property type="entry name" value="CBS"/>
    <property type="match status" value="2"/>
</dbReference>
<dbReference type="AlphaFoldDB" id="A0A1V6LZ95"/>
<dbReference type="RefSeq" id="WP_070067330.1">
    <property type="nucleotide sequence ID" value="NZ_MJUW02000086.1"/>
</dbReference>
<accession>A0A1V6LZ95</accession>
<evidence type="ECO:0000313" key="5">
    <source>
        <dbReference type="Proteomes" id="UP000242219"/>
    </source>
</evidence>
<reference evidence="4 5" key="1">
    <citation type="journal article" date="2016" name="Genome Announc.">
        <title>Draft Genome Sequence of the Anaerobic Ammonium-Oxidizing Bacterium 'Candidatus Brocadia sp. 40'.</title>
        <authorList>
            <person name="Ali M."/>
            <person name="Haroon M.F."/>
            <person name="Narita Y."/>
            <person name="Zhang L."/>
            <person name="Rangel Shaw D."/>
            <person name="Okabe S."/>
            <person name="Saikaly P.E."/>
        </authorList>
    </citation>
    <scope>NUCLEOTIDE SEQUENCE [LARGE SCALE GENOMIC DNA]</scope>
    <source>
        <strain evidence="4 5">40</strain>
    </source>
</reference>
<dbReference type="PANTHER" id="PTHR43080:SF2">
    <property type="entry name" value="CBS DOMAIN-CONTAINING PROTEIN"/>
    <property type="match status" value="1"/>
</dbReference>
<feature type="domain" description="CBS" evidence="3">
    <location>
        <begin position="7"/>
        <end position="66"/>
    </location>
</feature>
<evidence type="ECO:0000313" key="4">
    <source>
        <dbReference type="EMBL" id="OQD45492.1"/>
    </source>
</evidence>
<comment type="caution">
    <text evidence="4">The sequence shown here is derived from an EMBL/GenBank/DDBJ whole genome shotgun (WGS) entry which is preliminary data.</text>
</comment>
<dbReference type="InterPro" id="IPR000644">
    <property type="entry name" value="CBS_dom"/>
</dbReference>
<protein>
    <recommendedName>
        <fullName evidence="3">CBS domain-containing protein</fullName>
    </recommendedName>
</protein>